<evidence type="ECO:0000313" key="1">
    <source>
        <dbReference type="EMBL" id="PKU95729.1"/>
    </source>
</evidence>
<dbReference type="AlphaFoldDB" id="A0A2N3QUF9"/>
<reference evidence="1 2" key="1">
    <citation type="submission" date="2017-10" db="EMBL/GenBank/DDBJ databases">
        <title>Bifidobacterium genomics.</title>
        <authorList>
            <person name="Lugli G.A."/>
            <person name="Milani C."/>
            <person name="Mancabelli L."/>
        </authorList>
    </citation>
    <scope>NUCLEOTIDE SEQUENCE [LARGE SCALE GENOMIC DNA]</scope>
    <source>
        <strain evidence="1 2">1744B</strain>
    </source>
</reference>
<evidence type="ECO:0000313" key="2">
    <source>
        <dbReference type="Proteomes" id="UP000233783"/>
    </source>
</evidence>
<proteinExistence type="predicted"/>
<gene>
    <name evidence="1" type="ORF">CQR56_1252</name>
</gene>
<dbReference type="EMBL" id="PCHB01000013">
    <property type="protein sequence ID" value="PKU95729.1"/>
    <property type="molecule type" value="Genomic_DNA"/>
</dbReference>
<accession>A0A2N3QUF9</accession>
<dbReference type="Proteomes" id="UP000233783">
    <property type="component" value="Unassembled WGS sequence"/>
</dbReference>
<organism evidence="1 2">
    <name type="scientific">Bifidobacterium pseudolongum subsp. globosum</name>
    <dbReference type="NCBI Taxonomy" id="1690"/>
    <lineage>
        <taxon>Bacteria</taxon>
        <taxon>Bacillati</taxon>
        <taxon>Actinomycetota</taxon>
        <taxon>Actinomycetes</taxon>
        <taxon>Bifidobacteriales</taxon>
        <taxon>Bifidobacteriaceae</taxon>
        <taxon>Bifidobacterium</taxon>
    </lineage>
</organism>
<name>A0A2N3QUF9_9BIFI</name>
<sequence>MRKNGHDRNGRQRWQCDACKATTTATIESRSRASTLRAFLDWLLEAAPQRRLGCDARTFRRRSAWCWGLEPRILPDGVVHHVVMADGTYVNGWCLLTAVDGNDGEVLAWQWCSREGTAAYKALFEQIAPPDVLVCDGMKGIQRACAETWP</sequence>
<feature type="non-terminal residue" evidence="1">
    <location>
        <position position="150"/>
    </location>
</feature>
<comment type="caution">
    <text evidence="1">The sequence shown here is derived from an EMBL/GenBank/DDBJ whole genome shotgun (WGS) entry which is preliminary data.</text>
</comment>
<protein>
    <submittedName>
        <fullName evidence="1">Transposase</fullName>
    </submittedName>
</protein>